<accession>A0A644ZVE4</accession>
<evidence type="ECO:0000313" key="2">
    <source>
        <dbReference type="EMBL" id="MPM44737.1"/>
    </source>
</evidence>
<dbReference type="Pfam" id="PF00395">
    <property type="entry name" value="SLH"/>
    <property type="match status" value="1"/>
</dbReference>
<organism evidence="2">
    <name type="scientific">bioreactor metagenome</name>
    <dbReference type="NCBI Taxonomy" id="1076179"/>
    <lineage>
        <taxon>unclassified sequences</taxon>
        <taxon>metagenomes</taxon>
        <taxon>ecological metagenomes</taxon>
    </lineage>
</organism>
<feature type="domain" description="SLH" evidence="1">
    <location>
        <begin position="8"/>
        <end position="32"/>
    </location>
</feature>
<dbReference type="AlphaFoldDB" id="A0A644ZVE4"/>
<protein>
    <recommendedName>
        <fullName evidence="1">SLH domain-containing protein</fullName>
    </recommendedName>
</protein>
<comment type="caution">
    <text evidence="2">The sequence shown here is derived from an EMBL/GenBank/DDBJ whole genome shotgun (WGS) entry which is preliminary data.</text>
</comment>
<reference evidence="2" key="1">
    <citation type="submission" date="2019-08" db="EMBL/GenBank/DDBJ databases">
        <authorList>
            <person name="Kucharzyk K."/>
            <person name="Murdoch R.W."/>
            <person name="Higgins S."/>
            <person name="Loffler F."/>
        </authorList>
    </citation>
    <scope>NUCLEOTIDE SEQUENCE</scope>
</reference>
<sequence>MVLRQVVYAYNNGLFSGTSAKVFSPSEATTRQMIWMVLARMDGKVPANMARPRRGLWKRAFLTAPTPTGTITRQQMAAILYRYAQYKGYDVSAGEDTKILSYEDALTISKYAIPALQWACGSSLI</sequence>
<dbReference type="EMBL" id="VSSQ01010595">
    <property type="protein sequence ID" value="MPM44737.1"/>
    <property type="molecule type" value="Genomic_DNA"/>
</dbReference>
<gene>
    <name evidence="2" type="ORF">SDC9_91418</name>
</gene>
<evidence type="ECO:0000259" key="1">
    <source>
        <dbReference type="Pfam" id="PF00395"/>
    </source>
</evidence>
<proteinExistence type="predicted"/>
<dbReference type="InterPro" id="IPR001119">
    <property type="entry name" value="SLH_dom"/>
</dbReference>
<name>A0A644ZVE4_9ZZZZ</name>